<proteinExistence type="predicted"/>
<comment type="caution">
    <text evidence="2">The sequence shown here is derived from an EMBL/GenBank/DDBJ whole genome shotgun (WGS) entry which is preliminary data.</text>
</comment>
<feature type="transmembrane region" description="Helical" evidence="1">
    <location>
        <begin position="41"/>
        <end position="61"/>
    </location>
</feature>
<dbReference type="GO" id="GO:0016020">
    <property type="term" value="C:membrane"/>
    <property type="evidence" value="ECO:0007669"/>
    <property type="project" value="GOC"/>
</dbReference>
<keyword evidence="1" id="KW-1133">Transmembrane helix</keyword>
<keyword evidence="3" id="KW-1185">Reference proteome</keyword>
<gene>
    <name evidence="2" type="ORF">YASMINEVIRUS_1112</name>
</gene>
<feature type="transmembrane region" description="Helical" evidence="1">
    <location>
        <begin position="99"/>
        <end position="120"/>
    </location>
</feature>
<dbReference type="Pfam" id="PF06127">
    <property type="entry name" value="Mpo1-like"/>
    <property type="match status" value="1"/>
</dbReference>
<dbReference type="Proteomes" id="UP000594342">
    <property type="component" value="Unassembled WGS sequence"/>
</dbReference>
<evidence type="ECO:0000313" key="2">
    <source>
        <dbReference type="EMBL" id="VBB18627.1"/>
    </source>
</evidence>
<sequence>LKHHTSRTPDIRYIWSITTLQLMEDKFSRYAFYHKNIWNKIVHFITIPLILCTLMCMMSYIRIYSLEHVVSNEWIAILFSVHGGALLVLLSLMYTMVDFLAGIILIMMMIGFFIVGNLYYAYFPYEFYYGVCLALGVHIVSWIVQVSGHYIFEKNRPAFTNGWLAFFDAVVVAPIFVVLEILFILGYKKELRERVESYRNIGYSLIY</sequence>
<feature type="transmembrane region" description="Helical" evidence="1">
    <location>
        <begin position="127"/>
        <end position="151"/>
    </location>
</feature>
<organism evidence="2 3">
    <name type="scientific">Yasminevirus sp. GU-2018</name>
    <dbReference type="NCBI Taxonomy" id="2420051"/>
    <lineage>
        <taxon>Viruses</taxon>
        <taxon>Varidnaviria</taxon>
        <taxon>Bamfordvirae</taxon>
        <taxon>Nucleocytoviricota</taxon>
        <taxon>Megaviricetes</taxon>
        <taxon>Imitervirales</taxon>
        <taxon>Mimiviridae</taxon>
        <taxon>Klosneuvirinae</taxon>
        <taxon>Yasminevirus</taxon>
        <taxon>Yasminevirus saudimassiliense</taxon>
    </lineage>
</organism>
<feature type="non-terminal residue" evidence="2">
    <location>
        <position position="1"/>
    </location>
</feature>
<feature type="transmembrane region" description="Helical" evidence="1">
    <location>
        <begin position="73"/>
        <end position="93"/>
    </location>
</feature>
<name>A0A5K0U9I0_9VIRU</name>
<dbReference type="GO" id="GO:0046521">
    <property type="term" value="P:sphingoid catabolic process"/>
    <property type="evidence" value="ECO:0007669"/>
    <property type="project" value="TreeGrafter"/>
</dbReference>
<reference evidence="2 3" key="1">
    <citation type="submission" date="2018-10" db="EMBL/GenBank/DDBJ databases">
        <authorList>
            <consortium name="IHU Genomes"/>
        </authorList>
    </citation>
    <scope>NUCLEOTIDE SEQUENCE [LARGE SCALE GENOMIC DNA]</scope>
    <source>
        <strain evidence="2 3">A1</strain>
    </source>
</reference>
<dbReference type="InterPro" id="IPR009305">
    <property type="entry name" value="Mpo1-like"/>
</dbReference>
<dbReference type="PANTHER" id="PTHR28026:SF9">
    <property type="entry name" value="2-HYDROXY-PALMITIC ACID DIOXYGENASE MPO1"/>
    <property type="match status" value="1"/>
</dbReference>
<accession>A0A5K0U9I0</accession>
<dbReference type="EMBL" id="UPSH01000001">
    <property type="protein sequence ID" value="VBB18627.1"/>
    <property type="molecule type" value="Genomic_DNA"/>
</dbReference>
<dbReference type="PANTHER" id="PTHR28026">
    <property type="entry name" value="DUF962 DOMAIN PROTEIN (AFU_ORTHOLOGUE AFUA_8G05310)"/>
    <property type="match status" value="1"/>
</dbReference>
<feature type="transmembrane region" description="Helical" evidence="1">
    <location>
        <begin position="163"/>
        <end position="185"/>
    </location>
</feature>
<evidence type="ECO:0000256" key="1">
    <source>
        <dbReference type="SAM" id="Phobius"/>
    </source>
</evidence>
<keyword evidence="1" id="KW-0812">Transmembrane</keyword>
<keyword evidence="1" id="KW-0472">Membrane</keyword>
<evidence type="ECO:0000313" key="3">
    <source>
        <dbReference type="Proteomes" id="UP000594342"/>
    </source>
</evidence>
<protein>
    <submittedName>
        <fullName evidence="2">ER membrane protein</fullName>
    </submittedName>
</protein>